<dbReference type="RefSeq" id="WP_091342978.1">
    <property type="nucleotide sequence ID" value="NZ_FNRM01000005.1"/>
</dbReference>
<feature type="transmembrane region" description="Helical" evidence="1">
    <location>
        <begin position="83"/>
        <end position="105"/>
    </location>
</feature>
<dbReference type="STRING" id="152573.SAMN04488051_105181"/>
<dbReference type="Proteomes" id="UP000198773">
    <property type="component" value="Unassembled WGS sequence"/>
</dbReference>
<feature type="transmembrane region" description="Helical" evidence="1">
    <location>
        <begin position="126"/>
        <end position="154"/>
    </location>
</feature>
<sequence length="273" mass="30912">MHLPVWSHIWLLSQIEWQRLFVTRRGWLTLAAFCLLWFLLLRYVVMPLSQWMLDPAIIEGAEMMAGWVDLRQLLLWPRPELSLFWLLALLLTPAAAVLFSAGQICRDRSRGTLRFYSLRVDRDSILLGRLLGQLLVQGTLLQLALLACLLLALWQGAPLSGDLLSAMVFCWLFVMLTLLPFTVLMSLMSVWLNSSRAAVSMAILLLTLLPLLLGVLVYYWPQALPAFAWLPGAQIPVLVNSSPWQPWAELGLPVGQALLLLTLSLVSFRRRSL</sequence>
<keyword evidence="1" id="KW-1133">Transmembrane helix</keyword>
<organism evidence="2 3">
    <name type="scientific">Alkalimonas amylolytica</name>
    <dbReference type="NCBI Taxonomy" id="152573"/>
    <lineage>
        <taxon>Bacteria</taxon>
        <taxon>Pseudomonadati</taxon>
        <taxon>Pseudomonadota</taxon>
        <taxon>Gammaproteobacteria</taxon>
        <taxon>Alkalimonas</taxon>
    </lineage>
</organism>
<dbReference type="AlphaFoldDB" id="A0A1H4DDB5"/>
<feature type="transmembrane region" description="Helical" evidence="1">
    <location>
        <begin position="166"/>
        <end position="192"/>
    </location>
</feature>
<feature type="transmembrane region" description="Helical" evidence="1">
    <location>
        <begin position="27"/>
        <end position="45"/>
    </location>
</feature>
<reference evidence="2 3" key="1">
    <citation type="submission" date="2016-10" db="EMBL/GenBank/DDBJ databases">
        <authorList>
            <person name="de Groot N.N."/>
        </authorList>
    </citation>
    <scope>NUCLEOTIDE SEQUENCE [LARGE SCALE GENOMIC DNA]</scope>
    <source>
        <strain evidence="2 3">CGMCC 1.3430</strain>
    </source>
</reference>
<evidence type="ECO:0000313" key="3">
    <source>
        <dbReference type="Proteomes" id="UP000198773"/>
    </source>
</evidence>
<evidence type="ECO:0000256" key="1">
    <source>
        <dbReference type="SAM" id="Phobius"/>
    </source>
</evidence>
<dbReference type="GO" id="GO:0140359">
    <property type="term" value="F:ABC-type transporter activity"/>
    <property type="evidence" value="ECO:0007669"/>
    <property type="project" value="InterPro"/>
</dbReference>
<protein>
    <submittedName>
        <fullName evidence="2">ABC-type transport system involved in multi-copper enzyme maturation, permease component</fullName>
    </submittedName>
</protein>
<dbReference type="GO" id="GO:0005886">
    <property type="term" value="C:plasma membrane"/>
    <property type="evidence" value="ECO:0007669"/>
    <property type="project" value="UniProtKB-SubCell"/>
</dbReference>
<gene>
    <name evidence="2" type="ORF">SAMN04488051_105181</name>
</gene>
<dbReference type="OrthoDB" id="6398332at2"/>
<name>A0A1H4DDB5_ALKAM</name>
<accession>A0A1H4DDB5</accession>
<dbReference type="Pfam" id="PF12679">
    <property type="entry name" value="ABC2_membrane_2"/>
    <property type="match status" value="1"/>
</dbReference>
<keyword evidence="1" id="KW-0472">Membrane</keyword>
<feature type="transmembrane region" description="Helical" evidence="1">
    <location>
        <begin position="250"/>
        <end position="268"/>
    </location>
</feature>
<keyword evidence="3" id="KW-1185">Reference proteome</keyword>
<keyword evidence="1" id="KW-0812">Transmembrane</keyword>
<dbReference type="EMBL" id="FNRM01000005">
    <property type="protein sequence ID" value="SEA70440.1"/>
    <property type="molecule type" value="Genomic_DNA"/>
</dbReference>
<proteinExistence type="predicted"/>
<evidence type="ECO:0000313" key="2">
    <source>
        <dbReference type="EMBL" id="SEA70440.1"/>
    </source>
</evidence>
<feature type="transmembrane region" description="Helical" evidence="1">
    <location>
        <begin position="199"/>
        <end position="220"/>
    </location>
</feature>